<dbReference type="InterPro" id="IPR005907">
    <property type="entry name" value="G1P_thy_trans_s"/>
</dbReference>
<evidence type="ECO:0000256" key="4">
    <source>
        <dbReference type="ARBA" id="ARBA00022679"/>
    </source>
</evidence>
<dbReference type="AlphaFoldDB" id="A0A381W0Y1"/>
<dbReference type="PANTHER" id="PTHR43532">
    <property type="entry name" value="GLUCOSE-1-PHOSPHATE THYMIDYLYLTRANSFERASE"/>
    <property type="match status" value="1"/>
</dbReference>
<dbReference type="GO" id="GO:0008879">
    <property type="term" value="F:glucose-1-phosphate thymidylyltransferase activity"/>
    <property type="evidence" value="ECO:0007669"/>
    <property type="project" value="UniProtKB-EC"/>
</dbReference>
<comment type="similarity">
    <text evidence="2">Belongs to the glucose-1-phosphate thymidylyltransferase family.</text>
</comment>
<dbReference type="InterPro" id="IPR005835">
    <property type="entry name" value="NTP_transferase_dom"/>
</dbReference>
<feature type="domain" description="Nucleotidyl transferase" evidence="9">
    <location>
        <begin position="2"/>
        <end position="202"/>
    </location>
</feature>
<evidence type="ECO:0000256" key="6">
    <source>
        <dbReference type="ARBA" id="ARBA00022723"/>
    </source>
</evidence>
<dbReference type="CDD" id="cd04189">
    <property type="entry name" value="G1P_TT_long"/>
    <property type="match status" value="1"/>
</dbReference>
<dbReference type="EC" id="2.7.7.24" evidence="3"/>
<dbReference type="Gene3D" id="3.90.550.10">
    <property type="entry name" value="Spore Coat Polysaccharide Biosynthesis Protein SpsA, Chain A"/>
    <property type="match status" value="1"/>
</dbReference>
<evidence type="ECO:0000256" key="2">
    <source>
        <dbReference type="ARBA" id="ARBA00010480"/>
    </source>
</evidence>
<keyword evidence="6" id="KW-0479">Metal-binding</keyword>
<proteinExistence type="inferred from homology"/>
<comment type="catalytic activity">
    <reaction evidence="8">
        <text>dTTP + alpha-D-glucose 1-phosphate + H(+) = dTDP-alpha-D-glucose + diphosphate</text>
        <dbReference type="Rhea" id="RHEA:15225"/>
        <dbReference type="ChEBI" id="CHEBI:15378"/>
        <dbReference type="ChEBI" id="CHEBI:33019"/>
        <dbReference type="ChEBI" id="CHEBI:37568"/>
        <dbReference type="ChEBI" id="CHEBI:57477"/>
        <dbReference type="ChEBI" id="CHEBI:58601"/>
        <dbReference type="EC" id="2.7.7.24"/>
    </reaction>
</comment>
<dbReference type="InterPro" id="IPR005908">
    <property type="entry name" value="G1P_thy_trans_l"/>
</dbReference>
<evidence type="ECO:0000256" key="3">
    <source>
        <dbReference type="ARBA" id="ARBA00012461"/>
    </source>
</evidence>
<dbReference type="InterPro" id="IPR029044">
    <property type="entry name" value="Nucleotide-diphossugar_trans"/>
</dbReference>
<protein>
    <recommendedName>
        <fullName evidence="3">glucose-1-phosphate thymidylyltransferase</fullName>
        <ecNumber evidence="3">2.7.7.24</ecNumber>
    </recommendedName>
</protein>
<keyword evidence="7" id="KW-0460">Magnesium</keyword>
<keyword evidence="5" id="KW-0548">Nucleotidyltransferase</keyword>
<evidence type="ECO:0000259" key="9">
    <source>
        <dbReference type="Pfam" id="PF00483"/>
    </source>
</evidence>
<name>A0A381W0Y1_9ZZZZ</name>
<keyword evidence="4" id="KW-0808">Transferase</keyword>
<dbReference type="PANTHER" id="PTHR43532:SF1">
    <property type="entry name" value="GLUCOSE-1-PHOSPHATE THYMIDYLYLTRANSFERASE 1"/>
    <property type="match status" value="1"/>
</dbReference>
<dbReference type="EMBL" id="UINC01010378">
    <property type="protein sequence ID" value="SVA46180.1"/>
    <property type="molecule type" value="Genomic_DNA"/>
</dbReference>
<organism evidence="10">
    <name type="scientific">marine metagenome</name>
    <dbReference type="NCBI Taxonomy" id="408172"/>
    <lineage>
        <taxon>unclassified sequences</taxon>
        <taxon>metagenomes</taxon>
        <taxon>ecological metagenomes</taxon>
    </lineage>
</organism>
<evidence type="ECO:0000256" key="1">
    <source>
        <dbReference type="ARBA" id="ARBA00001946"/>
    </source>
</evidence>
<evidence type="ECO:0000256" key="7">
    <source>
        <dbReference type="ARBA" id="ARBA00022842"/>
    </source>
</evidence>
<dbReference type="Pfam" id="PF00483">
    <property type="entry name" value="NTP_transferase"/>
    <property type="match status" value="1"/>
</dbReference>
<gene>
    <name evidence="10" type="ORF">METZ01_LOCUS99034</name>
</gene>
<reference evidence="10" key="1">
    <citation type="submission" date="2018-05" db="EMBL/GenBank/DDBJ databases">
        <authorList>
            <person name="Lanie J.A."/>
            <person name="Ng W.-L."/>
            <person name="Kazmierczak K.M."/>
            <person name="Andrzejewski T.M."/>
            <person name="Davidsen T.M."/>
            <person name="Wayne K.J."/>
            <person name="Tettelin H."/>
            <person name="Glass J.I."/>
            <person name="Rusch D."/>
            <person name="Podicherti R."/>
            <person name="Tsui H.-C.T."/>
            <person name="Winkler M.E."/>
        </authorList>
    </citation>
    <scope>NUCLEOTIDE SEQUENCE</scope>
</reference>
<sequence>MKALVLAGGTGTRLRPLTYTMAKQLVPVANKPVLHYVIQHLADDGIKQIGVIIAPETGEQIRNALSSNPWDVNFTFIEQAEPLGLAHAVKVSRDFLGDDPFIMYLGDNLLEEGIGAFRKRFEDSGADSMILLKEVDDPRLFGVAAVDDDGRVCKLVEKPEKPPSNLGLVGVYLFSPLIHQAIDEIEPSGRGELEITDAIQKL</sequence>
<feature type="non-terminal residue" evidence="10">
    <location>
        <position position="202"/>
    </location>
</feature>
<dbReference type="GO" id="GO:0046872">
    <property type="term" value="F:metal ion binding"/>
    <property type="evidence" value="ECO:0007669"/>
    <property type="project" value="UniProtKB-KW"/>
</dbReference>
<comment type="cofactor">
    <cofactor evidence="1">
        <name>Mg(2+)</name>
        <dbReference type="ChEBI" id="CHEBI:18420"/>
    </cofactor>
</comment>
<evidence type="ECO:0000256" key="5">
    <source>
        <dbReference type="ARBA" id="ARBA00022695"/>
    </source>
</evidence>
<evidence type="ECO:0000313" key="10">
    <source>
        <dbReference type="EMBL" id="SVA46180.1"/>
    </source>
</evidence>
<evidence type="ECO:0000256" key="8">
    <source>
        <dbReference type="ARBA" id="ARBA00049336"/>
    </source>
</evidence>
<accession>A0A381W0Y1</accession>
<dbReference type="SUPFAM" id="SSF53448">
    <property type="entry name" value="Nucleotide-diphospho-sugar transferases"/>
    <property type="match status" value="1"/>
</dbReference>